<keyword evidence="2" id="KW-0238">DNA-binding</keyword>
<dbReference type="EMBL" id="JAXAFJ010000005">
    <property type="protein sequence ID" value="MDX6806480.1"/>
    <property type="molecule type" value="Genomic_DNA"/>
</dbReference>
<proteinExistence type="predicted"/>
<evidence type="ECO:0000313" key="6">
    <source>
        <dbReference type="Proteomes" id="UP001274321"/>
    </source>
</evidence>
<dbReference type="PRINTS" id="PR00035">
    <property type="entry name" value="HTHGNTR"/>
</dbReference>
<reference evidence="5 6" key="1">
    <citation type="submission" date="2023-11" db="EMBL/GenBank/DDBJ databases">
        <authorList>
            <person name="Bao R."/>
        </authorList>
    </citation>
    <scope>NUCLEOTIDE SEQUENCE [LARGE SCALE GENOMIC DNA]</scope>
    <source>
        <strain evidence="5 6">PJ23</strain>
    </source>
</reference>
<accession>A0ABU4RNQ6</accession>
<dbReference type="SUPFAM" id="SSF64288">
    <property type="entry name" value="Chorismate lyase-like"/>
    <property type="match status" value="1"/>
</dbReference>
<dbReference type="NCBIfam" id="TIGR02325">
    <property type="entry name" value="C_P_lyase_phnF"/>
    <property type="match status" value="1"/>
</dbReference>
<dbReference type="PROSITE" id="PS50949">
    <property type="entry name" value="HTH_GNTR"/>
    <property type="match status" value="1"/>
</dbReference>
<evidence type="ECO:0000259" key="4">
    <source>
        <dbReference type="PROSITE" id="PS50949"/>
    </source>
</evidence>
<evidence type="ECO:0000256" key="3">
    <source>
        <dbReference type="ARBA" id="ARBA00023163"/>
    </source>
</evidence>
<dbReference type="InterPro" id="IPR036390">
    <property type="entry name" value="WH_DNA-bd_sf"/>
</dbReference>
<keyword evidence="6" id="KW-1185">Reference proteome</keyword>
<gene>
    <name evidence="5" type="primary">phnF</name>
    <name evidence="5" type="ORF">SCD90_10420</name>
</gene>
<dbReference type="CDD" id="cd07377">
    <property type="entry name" value="WHTH_GntR"/>
    <property type="match status" value="1"/>
</dbReference>
<dbReference type="InterPro" id="IPR028978">
    <property type="entry name" value="Chorismate_lyase_/UTRA_dom_sf"/>
</dbReference>
<feature type="domain" description="HTH gntR-type" evidence="4">
    <location>
        <begin position="17"/>
        <end position="85"/>
    </location>
</feature>
<dbReference type="InterPro" id="IPR012702">
    <property type="entry name" value="CP_lyase_PhnF"/>
</dbReference>
<dbReference type="SMART" id="SM00866">
    <property type="entry name" value="UTRA"/>
    <property type="match status" value="1"/>
</dbReference>
<dbReference type="InterPro" id="IPR011663">
    <property type="entry name" value="UTRA"/>
</dbReference>
<dbReference type="SUPFAM" id="SSF46785">
    <property type="entry name" value="Winged helix' DNA-binding domain"/>
    <property type="match status" value="1"/>
</dbReference>
<dbReference type="InterPro" id="IPR036388">
    <property type="entry name" value="WH-like_DNA-bd_sf"/>
</dbReference>
<dbReference type="Gene3D" id="3.40.1410.10">
    <property type="entry name" value="Chorismate lyase-like"/>
    <property type="match status" value="1"/>
</dbReference>
<dbReference type="Pfam" id="PF00392">
    <property type="entry name" value="GntR"/>
    <property type="match status" value="1"/>
</dbReference>
<dbReference type="Pfam" id="PF07702">
    <property type="entry name" value="UTRA"/>
    <property type="match status" value="1"/>
</dbReference>
<dbReference type="RefSeq" id="WP_319844607.1">
    <property type="nucleotide sequence ID" value="NZ_JAXAFJ010000005.1"/>
</dbReference>
<evidence type="ECO:0000256" key="1">
    <source>
        <dbReference type="ARBA" id="ARBA00023015"/>
    </source>
</evidence>
<sequence length="248" mass="26710">MTAAQGRLDPLVRGGGMAAWRQIADAIESDIVSGRLAAGSRTPPEMQLAERFGVNRHTVRRALTHLAQSGLVRSAQGKGTFVEPRPLAYPLGEKTRFSEVMAKAGKEARGELLFAQHISANAEAAEALAVEIGAPVLEMHTVNRADGVALSLSRTWLPLPRFSGLDQLFARKGSLTKAYSKLGVDDYRRLSTRISARPAEPEEATALAIPPGKTLLVVKSVNVDPAGVRIQATQSRFVADRVELVVER</sequence>
<evidence type="ECO:0000313" key="5">
    <source>
        <dbReference type="EMBL" id="MDX6806480.1"/>
    </source>
</evidence>
<keyword evidence="1" id="KW-0805">Transcription regulation</keyword>
<evidence type="ECO:0000256" key="2">
    <source>
        <dbReference type="ARBA" id="ARBA00023125"/>
    </source>
</evidence>
<dbReference type="Gene3D" id="1.10.10.10">
    <property type="entry name" value="Winged helix-like DNA-binding domain superfamily/Winged helix DNA-binding domain"/>
    <property type="match status" value="1"/>
</dbReference>
<organism evidence="5 6">
    <name type="scientific">Terrihabitans rhizophilus</name>
    <dbReference type="NCBI Taxonomy" id="3092662"/>
    <lineage>
        <taxon>Bacteria</taxon>
        <taxon>Pseudomonadati</taxon>
        <taxon>Pseudomonadota</taxon>
        <taxon>Alphaproteobacteria</taxon>
        <taxon>Hyphomicrobiales</taxon>
        <taxon>Terrihabitans</taxon>
    </lineage>
</organism>
<dbReference type="PANTHER" id="PTHR44846:SF1">
    <property type="entry name" value="MANNOSYL-D-GLYCERATE TRANSPORT_METABOLISM SYSTEM REPRESSOR MNGR-RELATED"/>
    <property type="match status" value="1"/>
</dbReference>
<dbReference type="PANTHER" id="PTHR44846">
    <property type="entry name" value="MANNOSYL-D-GLYCERATE TRANSPORT/METABOLISM SYSTEM REPRESSOR MNGR-RELATED"/>
    <property type="match status" value="1"/>
</dbReference>
<keyword evidence="3" id="KW-0804">Transcription</keyword>
<dbReference type="Proteomes" id="UP001274321">
    <property type="component" value="Unassembled WGS sequence"/>
</dbReference>
<protein>
    <submittedName>
        <fullName evidence="5">Phosphonate metabolism transcriptional regulator PhnF</fullName>
    </submittedName>
</protein>
<dbReference type="InterPro" id="IPR050679">
    <property type="entry name" value="Bact_HTH_transcr_reg"/>
</dbReference>
<dbReference type="InterPro" id="IPR000524">
    <property type="entry name" value="Tscrpt_reg_HTH_GntR"/>
</dbReference>
<name>A0ABU4RNQ6_9HYPH</name>
<dbReference type="SMART" id="SM00345">
    <property type="entry name" value="HTH_GNTR"/>
    <property type="match status" value="1"/>
</dbReference>
<comment type="caution">
    <text evidence="5">The sequence shown here is derived from an EMBL/GenBank/DDBJ whole genome shotgun (WGS) entry which is preliminary data.</text>
</comment>